<dbReference type="GO" id="GO:0101006">
    <property type="term" value="F:protein histidine phosphatase activity"/>
    <property type="evidence" value="ECO:0007669"/>
    <property type="project" value="InterPro"/>
</dbReference>
<dbReference type="EMBL" id="VLKY01000008">
    <property type="protein sequence ID" value="TWI53528.1"/>
    <property type="molecule type" value="Genomic_DNA"/>
</dbReference>
<dbReference type="SUPFAM" id="SSF53254">
    <property type="entry name" value="Phosphoglycerate mutase-like"/>
    <property type="match status" value="1"/>
</dbReference>
<dbReference type="CDD" id="cd07067">
    <property type="entry name" value="HP_PGM_like"/>
    <property type="match status" value="1"/>
</dbReference>
<comment type="caution">
    <text evidence="1">The sequence shown here is derived from an EMBL/GenBank/DDBJ whole genome shotgun (WGS) entry which is preliminary data.</text>
</comment>
<dbReference type="Proteomes" id="UP000316905">
    <property type="component" value="Unassembled WGS sequence"/>
</dbReference>
<proteinExistence type="predicted"/>
<dbReference type="InterPro" id="IPR029033">
    <property type="entry name" value="His_PPase_superfam"/>
</dbReference>
<evidence type="ECO:0000313" key="2">
    <source>
        <dbReference type="Proteomes" id="UP000316905"/>
    </source>
</evidence>
<keyword evidence="2" id="KW-1185">Reference proteome</keyword>
<dbReference type="OrthoDB" id="92610at2"/>
<dbReference type="Gene3D" id="3.40.50.1240">
    <property type="entry name" value="Phosphoglycerate mutase-like"/>
    <property type="match status" value="1"/>
</dbReference>
<dbReference type="Pfam" id="PF00300">
    <property type="entry name" value="His_Phos_1"/>
    <property type="match status" value="1"/>
</dbReference>
<organism evidence="1 2">
    <name type="scientific">Pseudomonas duriflava</name>
    <dbReference type="NCBI Taxonomy" id="459528"/>
    <lineage>
        <taxon>Bacteria</taxon>
        <taxon>Pseudomonadati</taxon>
        <taxon>Pseudomonadota</taxon>
        <taxon>Gammaproteobacteria</taxon>
        <taxon>Pseudomonadales</taxon>
        <taxon>Pseudomonadaceae</taxon>
        <taxon>Pseudomonas</taxon>
    </lineage>
</organism>
<dbReference type="GO" id="GO:0005737">
    <property type="term" value="C:cytoplasm"/>
    <property type="evidence" value="ECO:0007669"/>
    <property type="project" value="InterPro"/>
</dbReference>
<dbReference type="RefSeq" id="WP_145142713.1">
    <property type="nucleotide sequence ID" value="NZ_VLKY01000008.1"/>
</dbReference>
<accession>A0A562Q9W6</accession>
<dbReference type="InterPro" id="IPR013078">
    <property type="entry name" value="His_Pase_superF_clade-1"/>
</dbReference>
<dbReference type="SMART" id="SM00855">
    <property type="entry name" value="PGAM"/>
    <property type="match status" value="1"/>
</dbReference>
<name>A0A562Q9W6_9PSED</name>
<protein>
    <submittedName>
        <fullName evidence="1">Phosphohistidine phosphatase SixA</fullName>
    </submittedName>
</protein>
<sequence>MKICLLRHGEAEPHAAGDELRRLTVRGEEEVRRSAQRLARESLTAIYASPYVRAQQTAAIVKNILGFVPPIVTVPGVTPDDDPAAALDWLAALPTSGVLLATHNPFVSQLAGLLIHGHRQEPLPMGTGSLAILEGPMAVAGAMTLIELFHP</sequence>
<dbReference type="AlphaFoldDB" id="A0A562Q9W6"/>
<gene>
    <name evidence="1" type="ORF">IQ22_02746</name>
</gene>
<dbReference type="InterPro" id="IPR004449">
    <property type="entry name" value="SixA"/>
</dbReference>
<reference evidence="1 2" key="1">
    <citation type="journal article" date="2015" name="Stand. Genomic Sci.">
        <title>Genomic Encyclopedia of Bacterial and Archaeal Type Strains, Phase III: the genomes of soil and plant-associated and newly described type strains.</title>
        <authorList>
            <person name="Whitman W.B."/>
            <person name="Woyke T."/>
            <person name="Klenk H.P."/>
            <person name="Zhou Y."/>
            <person name="Lilburn T.G."/>
            <person name="Beck B.J."/>
            <person name="De Vos P."/>
            <person name="Vandamme P."/>
            <person name="Eisen J.A."/>
            <person name="Garrity G."/>
            <person name="Hugenholtz P."/>
            <person name="Kyrpides N.C."/>
        </authorList>
    </citation>
    <scope>NUCLEOTIDE SEQUENCE [LARGE SCALE GENOMIC DNA]</scope>
    <source>
        <strain evidence="1 2">CGMCC 1.6858</strain>
    </source>
</reference>
<dbReference type="NCBIfam" id="TIGR00249">
    <property type="entry name" value="sixA"/>
    <property type="match status" value="1"/>
</dbReference>
<evidence type="ECO:0000313" key="1">
    <source>
        <dbReference type="EMBL" id="TWI53528.1"/>
    </source>
</evidence>